<evidence type="ECO:0000313" key="3">
    <source>
        <dbReference type="Proteomes" id="UP001515480"/>
    </source>
</evidence>
<gene>
    <name evidence="2" type="ORF">AB1Y20_000974</name>
</gene>
<protein>
    <submittedName>
        <fullName evidence="2">Uncharacterized protein</fullName>
    </submittedName>
</protein>
<name>A0AB34K9Q9_PRYPA</name>
<keyword evidence="3" id="KW-1185">Reference proteome</keyword>
<reference evidence="2 3" key="1">
    <citation type="journal article" date="2024" name="Science">
        <title>Giant polyketide synthase enzymes in the biosynthesis of giant marine polyether toxins.</title>
        <authorList>
            <person name="Fallon T.R."/>
            <person name="Shende V.V."/>
            <person name="Wierzbicki I.H."/>
            <person name="Pendleton A.L."/>
            <person name="Watervoot N.F."/>
            <person name="Auber R.P."/>
            <person name="Gonzalez D.J."/>
            <person name="Wisecaver J.H."/>
            <person name="Moore B.S."/>
        </authorList>
    </citation>
    <scope>NUCLEOTIDE SEQUENCE [LARGE SCALE GENOMIC DNA]</scope>
    <source>
        <strain evidence="2 3">12B1</strain>
    </source>
</reference>
<evidence type="ECO:0000256" key="1">
    <source>
        <dbReference type="SAM" id="MobiDB-lite"/>
    </source>
</evidence>
<comment type="caution">
    <text evidence="2">The sequence shown here is derived from an EMBL/GenBank/DDBJ whole genome shotgun (WGS) entry which is preliminary data.</text>
</comment>
<dbReference type="AlphaFoldDB" id="A0AB34K9Q9"/>
<accession>A0AB34K9Q9</accession>
<feature type="compositionally biased region" description="Basic and acidic residues" evidence="1">
    <location>
        <begin position="14"/>
        <end position="43"/>
    </location>
</feature>
<dbReference type="Proteomes" id="UP001515480">
    <property type="component" value="Unassembled WGS sequence"/>
</dbReference>
<feature type="region of interest" description="Disordered" evidence="1">
    <location>
        <begin position="1"/>
        <end position="43"/>
    </location>
</feature>
<evidence type="ECO:0000313" key="2">
    <source>
        <dbReference type="EMBL" id="KAL1530052.1"/>
    </source>
</evidence>
<organism evidence="2 3">
    <name type="scientific">Prymnesium parvum</name>
    <name type="common">Toxic golden alga</name>
    <dbReference type="NCBI Taxonomy" id="97485"/>
    <lineage>
        <taxon>Eukaryota</taxon>
        <taxon>Haptista</taxon>
        <taxon>Haptophyta</taxon>
        <taxon>Prymnesiophyceae</taxon>
        <taxon>Prymnesiales</taxon>
        <taxon>Prymnesiaceae</taxon>
        <taxon>Prymnesium</taxon>
    </lineage>
</organism>
<dbReference type="EMBL" id="JBGBPQ010000001">
    <property type="protein sequence ID" value="KAL1530052.1"/>
    <property type="molecule type" value="Genomic_DNA"/>
</dbReference>
<proteinExistence type="predicted"/>
<sequence>MNRKRRAQSNTVSREFRTYEESDIREAPDIKPMTDDLSRDAPVDADSRTKATFAHNNYRADPELQTGAHYVIAVRRIACRCNGCARALQRPIMTRYSPHEECERFPIWGKLNDWKLVTLKPTDEEACAHMEADEDLVIQDKTDGMAACIAQGDMLAMVGTGEHAPNGYYIVEALSAAYETENDMQLELLDEDGKPITLDPKAA</sequence>